<evidence type="ECO:0000256" key="2">
    <source>
        <dbReference type="SAM" id="Phobius"/>
    </source>
</evidence>
<keyword evidence="4" id="KW-1185">Reference proteome</keyword>
<feature type="transmembrane region" description="Helical" evidence="2">
    <location>
        <begin position="173"/>
        <end position="192"/>
    </location>
</feature>
<evidence type="ECO:0000313" key="4">
    <source>
        <dbReference type="Proteomes" id="UP000053424"/>
    </source>
</evidence>
<feature type="transmembrane region" description="Helical" evidence="2">
    <location>
        <begin position="244"/>
        <end position="266"/>
    </location>
</feature>
<sequence length="354" mass="39294">MPITRIEYGENQVQIKSIDFECDHLYICVSQLNTTTHSAYEPVLLDHAHSYSLKTQRVSGEELALAHDHQQTSCSMAPMNLCDGMMNGSEGDNQSKAPRASSSLDGSYQVLEGKSGQDGPRPGPEFSEHVHTRGDWKKDTGPLKRGEITESCSEMAAGTSVCELDRSYVRINAALFLSLTLCLTTVLIWYSLPPVASGVPKRRSSAPQRYPRPPPDALRRVVTLARPLNPFYTSNSPEIFPHPVILSAAVSVVVLFLAATNALPAIQHAFTKYKHLRVSALSLLISTEPRLFYNMGALSDIQFIQFAMVQVRLASFSRASSKSAADLNWMTFDMRGRQFRERSGDRSPDREEVE</sequence>
<dbReference type="EMBL" id="KN831790">
    <property type="protein sequence ID" value="KIM38561.1"/>
    <property type="molecule type" value="Genomic_DNA"/>
</dbReference>
<keyword evidence="2" id="KW-0812">Transmembrane</keyword>
<proteinExistence type="predicted"/>
<reference evidence="4" key="2">
    <citation type="submission" date="2015-01" db="EMBL/GenBank/DDBJ databases">
        <title>Evolutionary Origins and Diversification of the Mycorrhizal Mutualists.</title>
        <authorList>
            <consortium name="DOE Joint Genome Institute"/>
            <consortium name="Mycorrhizal Genomics Consortium"/>
            <person name="Kohler A."/>
            <person name="Kuo A."/>
            <person name="Nagy L.G."/>
            <person name="Floudas D."/>
            <person name="Copeland A."/>
            <person name="Barry K.W."/>
            <person name="Cichocki N."/>
            <person name="Veneault-Fourrey C."/>
            <person name="LaButti K."/>
            <person name="Lindquist E.A."/>
            <person name="Lipzen A."/>
            <person name="Lundell T."/>
            <person name="Morin E."/>
            <person name="Murat C."/>
            <person name="Riley R."/>
            <person name="Ohm R."/>
            <person name="Sun H."/>
            <person name="Tunlid A."/>
            <person name="Henrissat B."/>
            <person name="Grigoriev I.V."/>
            <person name="Hibbett D.S."/>
            <person name="Martin F."/>
        </authorList>
    </citation>
    <scope>NUCLEOTIDE SEQUENCE [LARGE SCALE GENOMIC DNA]</scope>
    <source>
        <strain evidence="4">h7</strain>
    </source>
</reference>
<evidence type="ECO:0000313" key="3">
    <source>
        <dbReference type="EMBL" id="KIM38561.1"/>
    </source>
</evidence>
<organism evidence="3 4">
    <name type="scientific">Hebeloma cylindrosporum</name>
    <dbReference type="NCBI Taxonomy" id="76867"/>
    <lineage>
        <taxon>Eukaryota</taxon>
        <taxon>Fungi</taxon>
        <taxon>Dikarya</taxon>
        <taxon>Basidiomycota</taxon>
        <taxon>Agaricomycotina</taxon>
        <taxon>Agaricomycetes</taxon>
        <taxon>Agaricomycetidae</taxon>
        <taxon>Agaricales</taxon>
        <taxon>Agaricineae</taxon>
        <taxon>Hymenogastraceae</taxon>
        <taxon>Hebeloma</taxon>
    </lineage>
</organism>
<accession>A0A0C3C4N3</accession>
<name>A0A0C3C4N3_HEBCY</name>
<gene>
    <name evidence="3" type="ORF">M413DRAFT_30103</name>
</gene>
<dbReference type="HOGENOM" id="CLU_783155_0_0_1"/>
<feature type="compositionally biased region" description="Polar residues" evidence="1">
    <location>
        <begin position="90"/>
        <end position="106"/>
    </location>
</feature>
<reference evidence="3 4" key="1">
    <citation type="submission" date="2014-04" db="EMBL/GenBank/DDBJ databases">
        <authorList>
            <consortium name="DOE Joint Genome Institute"/>
            <person name="Kuo A."/>
            <person name="Gay G."/>
            <person name="Dore J."/>
            <person name="Kohler A."/>
            <person name="Nagy L.G."/>
            <person name="Floudas D."/>
            <person name="Copeland A."/>
            <person name="Barry K.W."/>
            <person name="Cichocki N."/>
            <person name="Veneault-Fourrey C."/>
            <person name="LaButti K."/>
            <person name="Lindquist E.A."/>
            <person name="Lipzen A."/>
            <person name="Lundell T."/>
            <person name="Morin E."/>
            <person name="Murat C."/>
            <person name="Sun H."/>
            <person name="Tunlid A."/>
            <person name="Henrissat B."/>
            <person name="Grigoriev I.V."/>
            <person name="Hibbett D.S."/>
            <person name="Martin F."/>
            <person name="Nordberg H.P."/>
            <person name="Cantor M.N."/>
            <person name="Hua S.X."/>
        </authorList>
    </citation>
    <scope>NUCLEOTIDE SEQUENCE [LARGE SCALE GENOMIC DNA]</scope>
    <source>
        <strain evidence="4">h7</strain>
    </source>
</reference>
<dbReference type="Proteomes" id="UP000053424">
    <property type="component" value="Unassembled WGS sequence"/>
</dbReference>
<dbReference type="AlphaFoldDB" id="A0A0C3C4N3"/>
<protein>
    <submittedName>
        <fullName evidence="3">Uncharacterized protein</fullName>
    </submittedName>
</protein>
<keyword evidence="2" id="KW-0472">Membrane</keyword>
<keyword evidence="2" id="KW-1133">Transmembrane helix</keyword>
<feature type="region of interest" description="Disordered" evidence="1">
    <location>
        <begin position="85"/>
        <end position="143"/>
    </location>
</feature>
<feature type="compositionally biased region" description="Basic and acidic residues" evidence="1">
    <location>
        <begin position="126"/>
        <end position="143"/>
    </location>
</feature>
<evidence type="ECO:0000256" key="1">
    <source>
        <dbReference type="SAM" id="MobiDB-lite"/>
    </source>
</evidence>